<sequence>MNQTVINAILMVIIATALKNAYAELTMEEIISTGKILRSHCQPKVGVSDESIEAASEGRFGDDRELKCYLACMMGLSHSLKDGQYQADLVIQMADDLLPKDISTKVKNVVHKCRDAGNGIDDECEMAMALTKCAYAVDPQSFYLP</sequence>
<keyword evidence="4" id="KW-0732">Signal</keyword>
<dbReference type="Proteomes" id="UP000235965">
    <property type="component" value="Unassembled WGS sequence"/>
</dbReference>
<evidence type="ECO:0000256" key="1">
    <source>
        <dbReference type="ARBA" id="ARBA00004613"/>
    </source>
</evidence>
<feature type="signal peptide" evidence="4">
    <location>
        <begin position="1"/>
        <end position="23"/>
    </location>
</feature>
<dbReference type="GO" id="GO:0005576">
    <property type="term" value="C:extracellular region"/>
    <property type="evidence" value="ECO:0007669"/>
    <property type="project" value="UniProtKB-SubCell"/>
</dbReference>
<dbReference type="SMART" id="SM00708">
    <property type="entry name" value="PhBP"/>
    <property type="match status" value="1"/>
</dbReference>
<comment type="subcellular location">
    <subcellularLocation>
        <location evidence="1">Secreted</location>
    </subcellularLocation>
</comment>
<organism evidence="5 6">
    <name type="scientific">Cryptotermes secundus</name>
    <dbReference type="NCBI Taxonomy" id="105785"/>
    <lineage>
        <taxon>Eukaryota</taxon>
        <taxon>Metazoa</taxon>
        <taxon>Ecdysozoa</taxon>
        <taxon>Arthropoda</taxon>
        <taxon>Hexapoda</taxon>
        <taxon>Insecta</taxon>
        <taxon>Pterygota</taxon>
        <taxon>Neoptera</taxon>
        <taxon>Polyneoptera</taxon>
        <taxon>Dictyoptera</taxon>
        <taxon>Blattodea</taxon>
        <taxon>Blattoidea</taxon>
        <taxon>Termitoidae</taxon>
        <taxon>Kalotermitidae</taxon>
        <taxon>Cryptotermitinae</taxon>
        <taxon>Cryptotermes</taxon>
    </lineage>
</organism>
<dbReference type="Gene3D" id="1.10.238.20">
    <property type="entry name" value="Pheromone/general odorant binding protein domain"/>
    <property type="match status" value="1"/>
</dbReference>
<dbReference type="AlphaFoldDB" id="A0A2J7PNG5"/>
<dbReference type="FunFam" id="1.10.238.20:FF:000001">
    <property type="entry name" value="General odorant-binding protein lush"/>
    <property type="match status" value="1"/>
</dbReference>
<dbReference type="SUPFAM" id="SSF47565">
    <property type="entry name" value="Insect pheromone/odorant-binding proteins"/>
    <property type="match status" value="1"/>
</dbReference>
<comment type="similarity">
    <text evidence="2">Belongs to the PBP/GOBP family.</text>
</comment>
<dbReference type="PANTHER" id="PTHR21364:SF2">
    <property type="entry name" value="GENERAL ODORANT-BINDING PROTEIN 19A"/>
    <property type="match status" value="1"/>
</dbReference>
<dbReference type="GO" id="GO:0007608">
    <property type="term" value="P:sensory perception of smell"/>
    <property type="evidence" value="ECO:0007669"/>
    <property type="project" value="UniProtKB-ARBA"/>
</dbReference>
<reference evidence="5 6" key="1">
    <citation type="submission" date="2017-12" db="EMBL/GenBank/DDBJ databases">
        <title>Hemimetabolous genomes reveal molecular basis of termite eusociality.</title>
        <authorList>
            <person name="Harrison M.C."/>
            <person name="Jongepier E."/>
            <person name="Robertson H.M."/>
            <person name="Arning N."/>
            <person name="Bitard-Feildel T."/>
            <person name="Chao H."/>
            <person name="Childers C.P."/>
            <person name="Dinh H."/>
            <person name="Doddapaneni H."/>
            <person name="Dugan S."/>
            <person name="Gowin J."/>
            <person name="Greiner C."/>
            <person name="Han Y."/>
            <person name="Hu H."/>
            <person name="Hughes D.S.T."/>
            <person name="Huylmans A.-K."/>
            <person name="Kemena C."/>
            <person name="Kremer L.P.M."/>
            <person name="Lee S.L."/>
            <person name="Lopez-Ezquerra A."/>
            <person name="Mallet L."/>
            <person name="Monroy-Kuhn J.M."/>
            <person name="Moser A."/>
            <person name="Murali S.C."/>
            <person name="Muzny D.M."/>
            <person name="Otani S."/>
            <person name="Piulachs M.-D."/>
            <person name="Poelchau M."/>
            <person name="Qu J."/>
            <person name="Schaub F."/>
            <person name="Wada-Katsumata A."/>
            <person name="Worley K.C."/>
            <person name="Xie Q."/>
            <person name="Ylla G."/>
            <person name="Poulsen M."/>
            <person name="Gibbs R.A."/>
            <person name="Schal C."/>
            <person name="Richards S."/>
            <person name="Belles X."/>
            <person name="Korb J."/>
            <person name="Bornberg-Bauer E."/>
        </authorList>
    </citation>
    <scope>NUCLEOTIDE SEQUENCE [LARGE SCALE GENOMIC DNA]</scope>
    <source>
        <tissue evidence="5">Whole body</tissue>
    </source>
</reference>
<keyword evidence="3" id="KW-0964">Secreted</keyword>
<evidence type="ECO:0000313" key="5">
    <source>
        <dbReference type="EMBL" id="PNF17880.1"/>
    </source>
</evidence>
<gene>
    <name evidence="5" type="ORF">B7P43_G02246</name>
</gene>
<dbReference type="CDD" id="cd23992">
    <property type="entry name" value="PBP_GOBP"/>
    <property type="match status" value="1"/>
</dbReference>
<dbReference type="FunCoup" id="A0A2J7PNG5">
    <property type="interactions" value="15"/>
</dbReference>
<dbReference type="SMR" id="A0A2J7PNG5"/>
<keyword evidence="6" id="KW-1185">Reference proteome</keyword>
<evidence type="ECO:0000256" key="3">
    <source>
        <dbReference type="ARBA" id="ARBA00022525"/>
    </source>
</evidence>
<evidence type="ECO:0000256" key="2">
    <source>
        <dbReference type="ARBA" id="ARBA00008098"/>
    </source>
</evidence>
<proteinExistence type="inferred from homology"/>
<dbReference type="EMBL" id="NEVH01023953">
    <property type="protein sequence ID" value="PNF17880.1"/>
    <property type="molecule type" value="Genomic_DNA"/>
</dbReference>
<name>A0A2J7PNG5_9NEOP</name>
<dbReference type="InterPro" id="IPR036728">
    <property type="entry name" value="PBP_GOBP_sf"/>
</dbReference>
<evidence type="ECO:0000256" key="4">
    <source>
        <dbReference type="SAM" id="SignalP"/>
    </source>
</evidence>
<protein>
    <submittedName>
        <fullName evidence="5">Uncharacterized protein</fullName>
    </submittedName>
</protein>
<dbReference type="InParanoid" id="A0A2J7PNG5"/>
<dbReference type="Pfam" id="PF01395">
    <property type="entry name" value="PBP_GOBP"/>
    <property type="match status" value="1"/>
</dbReference>
<dbReference type="GO" id="GO:0005549">
    <property type="term" value="F:odorant binding"/>
    <property type="evidence" value="ECO:0007669"/>
    <property type="project" value="InterPro"/>
</dbReference>
<accession>A0A2J7PNG5</accession>
<evidence type="ECO:0000313" key="6">
    <source>
        <dbReference type="Proteomes" id="UP000235965"/>
    </source>
</evidence>
<comment type="caution">
    <text evidence="5">The sequence shown here is derived from an EMBL/GenBank/DDBJ whole genome shotgun (WGS) entry which is preliminary data.</text>
</comment>
<dbReference type="OrthoDB" id="6610259at2759"/>
<dbReference type="PANTHER" id="PTHR21364">
    <property type="entry name" value="GENERAL ODORANT-BINDING PROTEIN 19A"/>
    <property type="match status" value="1"/>
</dbReference>
<dbReference type="InterPro" id="IPR006170">
    <property type="entry name" value="PBP/GOBP"/>
</dbReference>
<feature type="chain" id="PRO_5014466211" evidence="4">
    <location>
        <begin position="24"/>
        <end position="145"/>
    </location>
</feature>